<evidence type="ECO:0000256" key="1">
    <source>
        <dbReference type="SAM" id="Phobius"/>
    </source>
</evidence>
<dbReference type="EMBL" id="OZ034819">
    <property type="protein sequence ID" value="CAL1394972.1"/>
    <property type="molecule type" value="Genomic_DNA"/>
</dbReference>
<accession>A0AAV2FAA2</accession>
<reference evidence="2 3" key="1">
    <citation type="submission" date="2024-04" db="EMBL/GenBank/DDBJ databases">
        <authorList>
            <person name="Fracassetti M."/>
        </authorList>
    </citation>
    <scope>NUCLEOTIDE SEQUENCE [LARGE SCALE GENOMIC DNA]</scope>
</reference>
<keyword evidence="1" id="KW-0472">Membrane</keyword>
<organism evidence="2 3">
    <name type="scientific">Linum trigynum</name>
    <dbReference type="NCBI Taxonomy" id="586398"/>
    <lineage>
        <taxon>Eukaryota</taxon>
        <taxon>Viridiplantae</taxon>
        <taxon>Streptophyta</taxon>
        <taxon>Embryophyta</taxon>
        <taxon>Tracheophyta</taxon>
        <taxon>Spermatophyta</taxon>
        <taxon>Magnoliopsida</taxon>
        <taxon>eudicotyledons</taxon>
        <taxon>Gunneridae</taxon>
        <taxon>Pentapetalae</taxon>
        <taxon>rosids</taxon>
        <taxon>fabids</taxon>
        <taxon>Malpighiales</taxon>
        <taxon>Linaceae</taxon>
        <taxon>Linum</taxon>
    </lineage>
</organism>
<dbReference type="AlphaFoldDB" id="A0AAV2FAA2"/>
<keyword evidence="1" id="KW-0812">Transmembrane</keyword>
<proteinExistence type="predicted"/>
<evidence type="ECO:0008006" key="4">
    <source>
        <dbReference type="Google" id="ProtNLM"/>
    </source>
</evidence>
<gene>
    <name evidence="2" type="ORF">LTRI10_LOCUS35438</name>
</gene>
<feature type="transmembrane region" description="Helical" evidence="1">
    <location>
        <begin position="17"/>
        <end position="39"/>
    </location>
</feature>
<dbReference type="Proteomes" id="UP001497516">
    <property type="component" value="Chromosome 6"/>
</dbReference>
<keyword evidence="1" id="KW-1133">Transmembrane helix</keyword>
<name>A0AAV2FAA2_9ROSI</name>
<protein>
    <recommendedName>
        <fullName evidence="4">Late embryogenesis abundant protein LEA-2 subgroup domain-containing protein</fullName>
    </recommendedName>
</protein>
<evidence type="ECO:0000313" key="2">
    <source>
        <dbReference type="EMBL" id="CAL1394972.1"/>
    </source>
</evidence>
<evidence type="ECO:0000313" key="3">
    <source>
        <dbReference type="Proteomes" id="UP001497516"/>
    </source>
</evidence>
<keyword evidence="3" id="KW-1185">Reference proteome</keyword>
<sequence length="210" mass="22071">MSNNSGAQALDDRRKDVCCCMVCLLFIEAATIPAAIFILKPQPPPSPQVQLTAASVSATSNLTISSSVWHLTLQVAFPEAAVVHYDSFRASVLFDSGSGRGQLEMAAANLPAPFEEKGEYSTFNLRLDSKPEASSSVQVVGSILSDMVAAGSADFGVRVVASVRIDTEKKQTKLVADCNPVRIGFPDPQSTAAGGLSGSLPISITCDVQH</sequence>